<feature type="compositionally biased region" description="Gly residues" evidence="1">
    <location>
        <begin position="246"/>
        <end position="265"/>
    </location>
</feature>
<evidence type="ECO:0008006" key="4">
    <source>
        <dbReference type="Google" id="ProtNLM"/>
    </source>
</evidence>
<reference evidence="2 3" key="1">
    <citation type="submission" date="2021-05" db="EMBL/GenBank/DDBJ databases">
        <title>Mycobacterium acidophilum sp. nov., an extremely acid-tolerant member of the genus Mycobacterium.</title>
        <authorList>
            <person name="Xia J."/>
        </authorList>
    </citation>
    <scope>NUCLEOTIDE SEQUENCE [LARGE SCALE GENOMIC DNA]</scope>
    <source>
        <strain evidence="2 3">M1</strain>
    </source>
</reference>
<keyword evidence="3" id="KW-1185">Reference proteome</keyword>
<name>A0ABS5RRI3_9MYCO</name>
<evidence type="ECO:0000313" key="2">
    <source>
        <dbReference type="EMBL" id="MBS9536138.1"/>
    </source>
</evidence>
<dbReference type="RefSeq" id="WP_214094968.1">
    <property type="nucleotide sequence ID" value="NZ_JAHCLR010000083.1"/>
</dbReference>
<evidence type="ECO:0000313" key="3">
    <source>
        <dbReference type="Proteomes" id="UP001519535"/>
    </source>
</evidence>
<feature type="region of interest" description="Disordered" evidence="1">
    <location>
        <begin position="215"/>
        <end position="266"/>
    </location>
</feature>
<feature type="region of interest" description="Disordered" evidence="1">
    <location>
        <begin position="66"/>
        <end position="153"/>
    </location>
</feature>
<proteinExistence type="predicted"/>
<accession>A0ABS5RRI3</accession>
<dbReference type="EMBL" id="JAHCLR010000083">
    <property type="protein sequence ID" value="MBS9536138.1"/>
    <property type="molecule type" value="Genomic_DNA"/>
</dbReference>
<evidence type="ECO:0000256" key="1">
    <source>
        <dbReference type="SAM" id="MobiDB-lite"/>
    </source>
</evidence>
<feature type="compositionally biased region" description="Pro residues" evidence="1">
    <location>
        <begin position="124"/>
        <end position="147"/>
    </location>
</feature>
<comment type="caution">
    <text evidence="2">The sequence shown here is derived from an EMBL/GenBank/DDBJ whole genome shotgun (WGS) entry which is preliminary data.</text>
</comment>
<organism evidence="2 3">
    <name type="scientific">Mycolicibacter acidiphilus</name>
    <dbReference type="NCBI Taxonomy" id="2835306"/>
    <lineage>
        <taxon>Bacteria</taxon>
        <taxon>Bacillati</taxon>
        <taxon>Actinomycetota</taxon>
        <taxon>Actinomycetes</taxon>
        <taxon>Mycobacteriales</taxon>
        <taxon>Mycobacteriaceae</taxon>
        <taxon>Mycolicibacter</taxon>
    </lineage>
</organism>
<sequence>MTKLHHFIDRVRLEERLNHQPRLTKQGWADFTKEIEEITGGMRQVVREAEADGQAHKRATEALAEKWRSLTVDASGGETPKGEQPGGANKPEGDGKGNDGKPEEKKDNEKKDDEKKDDEKKDNPPPAPENPPVPPAAPAAPAEPPVPALGAGLPGLGGGMPGMGGGFPGMGGMPSLGGGGMPFSDLGALSGLARQADQLGLHDDTDGKDDAKQVKLEQPGNGENGAGGAGSAAGTPVVNGTENGAGNAGGGEGGTAGGEHAGDGGQLVDAKSTQVQLPNGDLVEARNGIGARALRAMLDGASVSEAYRQAQVTLPPPGTPVTEPVPPAQLKAGDVGMWKDHMVPSLGGGKVLVSGQVQPLESVGSGPDFLGWFDPTAAAVRGAQHTV</sequence>
<dbReference type="Proteomes" id="UP001519535">
    <property type="component" value="Unassembled WGS sequence"/>
</dbReference>
<feature type="compositionally biased region" description="Gly residues" evidence="1">
    <location>
        <begin position="222"/>
        <end position="231"/>
    </location>
</feature>
<protein>
    <recommendedName>
        <fullName evidence="4">PPE family domain-containing protein</fullName>
    </recommendedName>
</protein>
<feature type="compositionally biased region" description="Basic and acidic residues" evidence="1">
    <location>
        <begin position="91"/>
        <end position="123"/>
    </location>
</feature>
<gene>
    <name evidence="2" type="ORF">KIH27_21370</name>
</gene>